<accession>A0A0A8Y295</accession>
<dbReference type="AlphaFoldDB" id="A0A0A8Y295"/>
<reference evidence="1" key="2">
    <citation type="journal article" date="2015" name="Data Brief">
        <title>Shoot transcriptome of the giant reed, Arundo donax.</title>
        <authorList>
            <person name="Barrero R.A."/>
            <person name="Guerrero F.D."/>
            <person name="Moolhuijzen P."/>
            <person name="Goolsby J.A."/>
            <person name="Tidwell J."/>
            <person name="Bellgard S.E."/>
            <person name="Bellgard M.I."/>
        </authorList>
    </citation>
    <scope>NUCLEOTIDE SEQUENCE</scope>
    <source>
        <tissue evidence="1">Shoot tissue taken approximately 20 cm above the soil surface</tissue>
    </source>
</reference>
<dbReference type="EMBL" id="GBRH01278597">
    <property type="protein sequence ID" value="JAD19298.1"/>
    <property type="molecule type" value="Transcribed_RNA"/>
</dbReference>
<evidence type="ECO:0000313" key="1">
    <source>
        <dbReference type="EMBL" id="JAD19298.1"/>
    </source>
</evidence>
<name>A0A0A8Y295_ARUDO</name>
<organism evidence="1">
    <name type="scientific">Arundo donax</name>
    <name type="common">Giant reed</name>
    <name type="synonym">Donax arundinaceus</name>
    <dbReference type="NCBI Taxonomy" id="35708"/>
    <lineage>
        <taxon>Eukaryota</taxon>
        <taxon>Viridiplantae</taxon>
        <taxon>Streptophyta</taxon>
        <taxon>Embryophyta</taxon>
        <taxon>Tracheophyta</taxon>
        <taxon>Spermatophyta</taxon>
        <taxon>Magnoliopsida</taxon>
        <taxon>Liliopsida</taxon>
        <taxon>Poales</taxon>
        <taxon>Poaceae</taxon>
        <taxon>PACMAD clade</taxon>
        <taxon>Arundinoideae</taxon>
        <taxon>Arundineae</taxon>
        <taxon>Arundo</taxon>
    </lineage>
</organism>
<sequence>MPKRCDRARVMLYKAINLVPTSWEVPFEIAKVTYDQHMNQVQF</sequence>
<protein>
    <submittedName>
        <fullName evidence="1">Uncharacterized protein</fullName>
    </submittedName>
</protein>
<reference evidence="1" key="1">
    <citation type="submission" date="2014-09" db="EMBL/GenBank/DDBJ databases">
        <authorList>
            <person name="Magalhaes I.L.F."/>
            <person name="Oliveira U."/>
            <person name="Santos F.R."/>
            <person name="Vidigal T.H.D.A."/>
            <person name="Brescovit A.D."/>
            <person name="Santos A.J."/>
        </authorList>
    </citation>
    <scope>NUCLEOTIDE SEQUENCE</scope>
    <source>
        <tissue evidence="1">Shoot tissue taken approximately 20 cm above the soil surface</tissue>
    </source>
</reference>
<proteinExistence type="predicted"/>